<feature type="transmembrane region" description="Helical" evidence="2">
    <location>
        <begin position="686"/>
        <end position="707"/>
    </location>
</feature>
<reference evidence="4" key="1">
    <citation type="submission" date="2020-07" db="EMBL/GenBank/DDBJ databases">
        <title>Clarias magur genome sequencing, assembly and annotation.</title>
        <authorList>
            <person name="Kushwaha B."/>
            <person name="Kumar R."/>
            <person name="Das P."/>
            <person name="Joshi C.G."/>
            <person name="Kumar D."/>
            <person name="Nagpure N.S."/>
            <person name="Pandey M."/>
            <person name="Agarwal S."/>
            <person name="Srivastava S."/>
            <person name="Singh M."/>
            <person name="Sahoo L."/>
            <person name="Jayasankar P."/>
            <person name="Meher P.K."/>
            <person name="Koringa P.G."/>
            <person name="Iquebal M.A."/>
            <person name="Das S.P."/>
            <person name="Bit A."/>
            <person name="Patnaik S."/>
            <person name="Patel N."/>
            <person name="Shah T.M."/>
            <person name="Hinsu A."/>
            <person name="Jena J.K."/>
        </authorList>
    </citation>
    <scope>NUCLEOTIDE SEQUENCE</scope>
    <source>
        <strain evidence="4">CIFAMagur01</strain>
        <tissue evidence="4">Testis</tissue>
    </source>
</reference>
<evidence type="ECO:0000313" key="5">
    <source>
        <dbReference type="Proteomes" id="UP000727407"/>
    </source>
</evidence>
<dbReference type="AlphaFoldDB" id="A0A8J4WYY7"/>
<dbReference type="PROSITE" id="PS50835">
    <property type="entry name" value="IG_LIKE"/>
    <property type="match status" value="4"/>
</dbReference>
<dbReference type="Proteomes" id="UP000727407">
    <property type="component" value="Unassembled WGS sequence"/>
</dbReference>
<dbReference type="Pfam" id="PF24518">
    <property type="entry name" value="Ig_CD22"/>
    <property type="match status" value="2"/>
</dbReference>
<dbReference type="Gene3D" id="2.60.40.10">
    <property type="entry name" value="Immunoglobulins"/>
    <property type="match status" value="6"/>
</dbReference>
<keyword evidence="2" id="KW-1133">Transmembrane helix</keyword>
<keyword evidence="4" id="KW-0675">Receptor</keyword>
<dbReference type="InterPro" id="IPR036179">
    <property type="entry name" value="Ig-like_dom_sf"/>
</dbReference>
<feature type="domain" description="Ig-like" evidence="3">
    <location>
        <begin position="226"/>
        <end position="296"/>
    </location>
</feature>
<dbReference type="OrthoDB" id="10039395at2759"/>
<keyword evidence="5" id="KW-1185">Reference proteome</keyword>
<evidence type="ECO:0000259" key="3">
    <source>
        <dbReference type="PROSITE" id="PS50835"/>
    </source>
</evidence>
<dbReference type="InterPro" id="IPR056386">
    <property type="entry name" value="Ig_CD22"/>
</dbReference>
<accession>A0A8J4WYY7</accession>
<feature type="domain" description="Ig-like" evidence="3">
    <location>
        <begin position="415"/>
        <end position="485"/>
    </location>
</feature>
<feature type="non-terminal residue" evidence="4">
    <location>
        <position position="1"/>
    </location>
</feature>
<feature type="domain" description="Ig-like" evidence="3">
    <location>
        <begin position="58"/>
        <end position="105"/>
    </location>
</feature>
<dbReference type="InterPro" id="IPR013783">
    <property type="entry name" value="Ig-like_fold"/>
</dbReference>
<evidence type="ECO:0000256" key="2">
    <source>
        <dbReference type="SAM" id="Phobius"/>
    </source>
</evidence>
<dbReference type="InterPro" id="IPR003599">
    <property type="entry name" value="Ig_sub"/>
</dbReference>
<dbReference type="CDD" id="cd00096">
    <property type="entry name" value="Ig"/>
    <property type="match status" value="1"/>
</dbReference>
<feature type="non-terminal residue" evidence="4">
    <location>
        <position position="796"/>
    </location>
</feature>
<dbReference type="SMART" id="SM00409">
    <property type="entry name" value="IG"/>
    <property type="match status" value="4"/>
</dbReference>
<feature type="region of interest" description="Disordered" evidence="1">
    <location>
        <begin position="761"/>
        <end position="780"/>
    </location>
</feature>
<sequence length="796" mass="89539">DIFGLNSTPGGSSSVSCLKADVTVFYRMWRNITVAAILMLLTVFKVTGPKWSNGYKKLICKTTCTLSNNPTYIWYKNGQRVTKQDRNDEYLDASSGNAGSYSCAVRGHEDLRSPAVCVFEEKSCWSVTYSTQTICSLIGSSVDIHSYYTFPNQHNVTKVLWFIKEQADGESVDVREDEEYQGRVQYTQSSQNNCSLRITNLTERDAQTYRFRFYTDDPKGKYSGQPGVSLSVTDLKVTVSDSSNGYKKLSCKTTCTLSNNPTYIWYKNGQRVTEQDRNDEYLDVSSGDAGSYSCAVRGDEDLRSPAVCVFDEKSCWSVTYSTQTICSLIGSSVDIHSYYTFPDQYNVSAVTWFIESQSGVEPVNVSNYTVYQGRVQYTQSSQNNCSLRITNLRKRDAQTYRFRFYTDADKYTGEPGVSLSITDLKVTVSNRSNGYRKLSCKTTCTLSNNPTYIWYKNGQRVTEQNRNDEYLDVSRRDAGSYSCAVRGDEDLRSPAVCVFNKSCWSVTYSTQTICSLIDSSVNMHSYYTFPKRHNVTKVLWFIKEQADGEPVDVREDEEYRGRVQYTQSSQNNCSLRITNLTERDAQTYRFRFYTDGGDYTDLKVTVSDWRDQYMTLSCITTCTLSNNPTYIWYKNGQRVSDCKSASCSVAAVSGAVSYSCAVEGHDSLLSPPVFSESSEGNTVLKLIMVGLGVFLALTLVSGALWMWKRKNSANHHSSTGESEQPPSAAVYETVPASDCRGRVVSDDQDNLHYASVDFKNSHRQEGSLSPRLPPDTTEEEEVQYAVVNISRSTAAI</sequence>
<dbReference type="InterPro" id="IPR007110">
    <property type="entry name" value="Ig-like_dom"/>
</dbReference>
<organism evidence="4 5">
    <name type="scientific">Clarias magur</name>
    <name type="common">Asian catfish</name>
    <name type="synonym">Macropteronotus magur</name>
    <dbReference type="NCBI Taxonomy" id="1594786"/>
    <lineage>
        <taxon>Eukaryota</taxon>
        <taxon>Metazoa</taxon>
        <taxon>Chordata</taxon>
        <taxon>Craniata</taxon>
        <taxon>Vertebrata</taxon>
        <taxon>Euteleostomi</taxon>
        <taxon>Actinopterygii</taxon>
        <taxon>Neopterygii</taxon>
        <taxon>Teleostei</taxon>
        <taxon>Ostariophysi</taxon>
        <taxon>Siluriformes</taxon>
        <taxon>Clariidae</taxon>
        <taxon>Clarias</taxon>
    </lineage>
</organism>
<dbReference type="PANTHER" id="PTHR46013">
    <property type="entry name" value="VASCULAR CELL ADHESION MOLECULE 1"/>
    <property type="match status" value="1"/>
</dbReference>
<name>A0A8J4WYY7_CLAMG</name>
<evidence type="ECO:0000313" key="4">
    <source>
        <dbReference type="EMBL" id="KAF5897884.1"/>
    </source>
</evidence>
<protein>
    <submittedName>
        <fullName evidence="4">B-cell receptor CD22-like</fullName>
    </submittedName>
</protein>
<keyword evidence="2" id="KW-0472">Membrane</keyword>
<keyword evidence="2" id="KW-0812">Transmembrane</keyword>
<dbReference type="EMBL" id="QNUK01000217">
    <property type="protein sequence ID" value="KAF5897884.1"/>
    <property type="molecule type" value="Genomic_DNA"/>
</dbReference>
<dbReference type="SUPFAM" id="SSF48726">
    <property type="entry name" value="Immunoglobulin"/>
    <property type="match status" value="4"/>
</dbReference>
<proteinExistence type="predicted"/>
<gene>
    <name evidence="4" type="ORF">DAT39_012382</name>
</gene>
<evidence type="ECO:0000256" key="1">
    <source>
        <dbReference type="SAM" id="MobiDB-lite"/>
    </source>
</evidence>
<feature type="domain" description="Ig-like" evidence="3">
    <location>
        <begin position="614"/>
        <end position="670"/>
    </location>
</feature>
<comment type="caution">
    <text evidence="4">The sequence shown here is derived from an EMBL/GenBank/DDBJ whole genome shotgun (WGS) entry which is preliminary data.</text>
</comment>
<dbReference type="PANTHER" id="PTHR46013:SF4">
    <property type="entry name" value="B-CELL RECEPTOR CD22-RELATED"/>
    <property type="match status" value="1"/>
</dbReference>